<dbReference type="Proteomes" id="UP000199220">
    <property type="component" value="Unassembled WGS sequence"/>
</dbReference>
<name>A0A1H5EXK1_9MICO</name>
<dbReference type="Pfam" id="PF07883">
    <property type="entry name" value="Cupin_2"/>
    <property type="match status" value="1"/>
</dbReference>
<dbReference type="InterPro" id="IPR011051">
    <property type="entry name" value="RmlC_Cupin_sf"/>
</dbReference>
<dbReference type="OrthoDB" id="8561853at2"/>
<evidence type="ECO:0000313" key="3">
    <source>
        <dbReference type="Proteomes" id="UP000199220"/>
    </source>
</evidence>
<dbReference type="SUPFAM" id="SSF51182">
    <property type="entry name" value="RmlC-like cupins"/>
    <property type="match status" value="1"/>
</dbReference>
<proteinExistence type="predicted"/>
<dbReference type="AlphaFoldDB" id="A0A1H5EXK1"/>
<reference evidence="3" key="1">
    <citation type="submission" date="2016-10" db="EMBL/GenBank/DDBJ databases">
        <authorList>
            <person name="Varghese N."/>
            <person name="Submissions S."/>
        </authorList>
    </citation>
    <scope>NUCLEOTIDE SEQUENCE [LARGE SCALE GENOMIC DNA]</scope>
    <source>
        <strain evidence="3">DSM 21368</strain>
    </source>
</reference>
<organism evidence="2 3">
    <name type="scientific">Ruania alba</name>
    <dbReference type="NCBI Taxonomy" id="648782"/>
    <lineage>
        <taxon>Bacteria</taxon>
        <taxon>Bacillati</taxon>
        <taxon>Actinomycetota</taxon>
        <taxon>Actinomycetes</taxon>
        <taxon>Micrococcales</taxon>
        <taxon>Ruaniaceae</taxon>
        <taxon>Ruania</taxon>
    </lineage>
</organism>
<dbReference type="Gene3D" id="2.60.120.10">
    <property type="entry name" value="Jelly Rolls"/>
    <property type="match status" value="1"/>
</dbReference>
<dbReference type="EMBL" id="FNTX01000001">
    <property type="protein sequence ID" value="SED95688.1"/>
    <property type="molecule type" value="Genomic_DNA"/>
</dbReference>
<dbReference type="InterPro" id="IPR014710">
    <property type="entry name" value="RmlC-like_jellyroll"/>
</dbReference>
<keyword evidence="3" id="KW-1185">Reference proteome</keyword>
<dbReference type="RefSeq" id="WP_139177623.1">
    <property type="nucleotide sequence ID" value="NZ_FNTX01000001.1"/>
</dbReference>
<protein>
    <submittedName>
        <fullName evidence="2">Cupin domain-containing protein</fullName>
    </submittedName>
</protein>
<feature type="domain" description="Cupin type-2" evidence="1">
    <location>
        <begin position="49"/>
        <end position="119"/>
    </location>
</feature>
<dbReference type="InterPro" id="IPR013096">
    <property type="entry name" value="Cupin_2"/>
</dbReference>
<accession>A0A1H5EXK1</accession>
<evidence type="ECO:0000259" key="1">
    <source>
        <dbReference type="Pfam" id="PF07883"/>
    </source>
</evidence>
<dbReference type="STRING" id="648782.SAMN04488554_1157"/>
<sequence length="138" mass="14907">MSDPSRETIVDKHSTVDEKSTHIAAVRIGDIPLKPGALPILDRAMRLRRMDVHPGGVIGLHDHSDRPAILFVLHGSMTVHDDNLGTSAVVNEGEAVAEFGDVQHWAQNNSDKLPLALLTFDLLDDSASPLPTTMPPGH</sequence>
<gene>
    <name evidence="2" type="ORF">SAMN04488554_1157</name>
</gene>
<evidence type="ECO:0000313" key="2">
    <source>
        <dbReference type="EMBL" id="SED95688.1"/>
    </source>
</evidence>